<dbReference type="Proteomes" id="UP000011991">
    <property type="component" value="Unassembled WGS sequence"/>
</dbReference>
<dbReference type="InterPro" id="IPR050194">
    <property type="entry name" value="Glycosyltransferase_grp1"/>
</dbReference>
<dbReference type="SUPFAM" id="SSF53756">
    <property type="entry name" value="UDP-Glycosyltransferase/glycogen phosphorylase"/>
    <property type="match status" value="1"/>
</dbReference>
<protein>
    <submittedName>
        <fullName evidence="3">Glycosyl transferase group 1</fullName>
        <ecNumber evidence="3">2.4.-.-</ecNumber>
    </submittedName>
</protein>
<feature type="domain" description="Glycosyl transferase family 1" evidence="2">
    <location>
        <begin position="184"/>
        <end position="347"/>
    </location>
</feature>
<keyword evidence="4" id="KW-1185">Reference proteome</keyword>
<dbReference type="Pfam" id="PF00534">
    <property type="entry name" value="Glycos_transf_1"/>
    <property type="match status" value="1"/>
</dbReference>
<dbReference type="PATRIC" id="fig|1265738.3.peg.5424"/>
<comment type="caution">
    <text evidence="3">The sequence shown here is derived from an EMBL/GenBank/DDBJ whole genome shotgun (WGS) entry which is preliminary data.</text>
</comment>
<dbReference type="AlphaFoldDB" id="M5RDU7"/>
<dbReference type="GO" id="GO:0016757">
    <property type="term" value="F:glycosyltransferase activity"/>
    <property type="evidence" value="ECO:0007669"/>
    <property type="project" value="UniProtKB-KW"/>
</dbReference>
<dbReference type="EC" id="2.4.-.-" evidence="3"/>
<keyword evidence="3" id="KW-0328">Glycosyltransferase</keyword>
<dbReference type="EMBL" id="ANOG01000770">
    <property type="protein sequence ID" value="EMI17648.1"/>
    <property type="molecule type" value="Genomic_DNA"/>
</dbReference>
<gene>
    <name evidence="3" type="ORF">RMSM_05417</name>
</gene>
<proteinExistence type="predicted"/>
<accession>M5RDU7</accession>
<evidence type="ECO:0000313" key="4">
    <source>
        <dbReference type="Proteomes" id="UP000011991"/>
    </source>
</evidence>
<dbReference type="CDD" id="cd03801">
    <property type="entry name" value="GT4_PimA-like"/>
    <property type="match status" value="1"/>
</dbReference>
<dbReference type="InterPro" id="IPR001296">
    <property type="entry name" value="Glyco_trans_1"/>
</dbReference>
<sequence length="395" mass="44083">MTHVTHYRHRDKIFAYGPYVREINVWCDLFPEVMIAAPCKDGLPPGDGLAISRANVNLRPIPASGGDSLAAKLQQLVLLPRIVWLLCLALYRTSAVHVRCPGNLGLLGVILAPCFSNKLIAKYAGQWSGFPEEAWSVRLQRYLLGSRWWRGIVTVYGNWPNQPPHVIPFFTSVMTAAHIRQAKEIASRKVPQSPLSILFVGRLSKNKNADVLIKAVANLAQRDVAVRCDIVGDGEQNEQLRELVARLDLKTCVHFAGAINFEQVFDFYDRSQVLVLASDTEGWPKAIAEAMACGLVCVGSDRGLVPWMLGEGRGFVVPARDIDSLTNTLERIATSPDQQVDVSRRAAEFSQRYSLETLRDALRELLSEHWDVDMNNSNPTKPKRDCNTNRRVTIS</sequence>
<name>M5RDU7_9BACT</name>
<keyword evidence="3" id="KW-0808">Transferase</keyword>
<dbReference type="PANTHER" id="PTHR45947:SF3">
    <property type="entry name" value="SULFOQUINOVOSYL TRANSFERASE SQD2"/>
    <property type="match status" value="1"/>
</dbReference>
<feature type="region of interest" description="Disordered" evidence="1">
    <location>
        <begin position="372"/>
        <end position="395"/>
    </location>
</feature>
<evidence type="ECO:0000313" key="3">
    <source>
        <dbReference type="EMBL" id="EMI17648.1"/>
    </source>
</evidence>
<dbReference type="Gene3D" id="3.40.50.2000">
    <property type="entry name" value="Glycogen Phosphorylase B"/>
    <property type="match status" value="2"/>
</dbReference>
<reference evidence="3 4" key="1">
    <citation type="journal article" date="2013" name="Mar. Genomics">
        <title>Expression of sulfatases in Rhodopirellula baltica and the diversity of sulfatases in the genus Rhodopirellula.</title>
        <authorList>
            <person name="Wegner C.E."/>
            <person name="Richter-Heitmann T."/>
            <person name="Klindworth A."/>
            <person name="Klockow C."/>
            <person name="Richter M."/>
            <person name="Achstetter T."/>
            <person name="Glockner F.O."/>
            <person name="Harder J."/>
        </authorList>
    </citation>
    <scope>NUCLEOTIDE SEQUENCE [LARGE SCALE GENOMIC DNA]</scope>
    <source>
        <strain evidence="3 4">SM1</strain>
    </source>
</reference>
<dbReference type="PANTHER" id="PTHR45947">
    <property type="entry name" value="SULFOQUINOVOSYL TRANSFERASE SQD2"/>
    <property type="match status" value="1"/>
</dbReference>
<evidence type="ECO:0000259" key="2">
    <source>
        <dbReference type="Pfam" id="PF00534"/>
    </source>
</evidence>
<evidence type="ECO:0000256" key="1">
    <source>
        <dbReference type="SAM" id="MobiDB-lite"/>
    </source>
</evidence>
<organism evidence="3 4">
    <name type="scientific">Rhodopirellula maiorica SM1</name>
    <dbReference type="NCBI Taxonomy" id="1265738"/>
    <lineage>
        <taxon>Bacteria</taxon>
        <taxon>Pseudomonadati</taxon>
        <taxon>Planctomycetota</taxon>
        <taxon>Planctomycetia</taxon>
        <taxon>Pirellulales</taxon>
        <taxon>Pirellulaceae</taxon>
        <taxon>Novipirellula</taxon>
    </lineage>
</organism>